<organism evidence="1 2">
    <name type="scientific">Pontibacter ramchanderi</name>
    <dbReference type="NCBI Taxonomy" id="1179743"/>
    <lineage>
        <taxon>Bacteria</taxon>
        <taxon>Pseudomonadati</taxon>
        <taxon>Bacteroidota</taxon>
        <taxon>Cytophagia</taxon>
        <taxon>Cytophagales</taxon>
        <taxon>Hymenobacteraceae</taxon>
        <taxon>Pontibacter</taxon>
    </lineage>
</organism>
<protein>
    <submittedName>
        <fullName evidence="1">Uncharacterized protein</fullName>
    </submittedName>
</protein>
<evidence type="ECO:0000313" key="2">
    <source>
        <dbReference type="Proteomes" id="UP000233782"/>
    </source>
</evidence>
<proteinExistence type="predicted"/>
<dbReference type="Proteomes" id="UP000233782">
    <property type="component" value="Unassembled WGS sequence"/>
</dbReference>
<comment type="caution">
    <text evidence="1">The sequence shown here is derived from an EMBL/GenBank/DDBJ whole genome shotgun (WGS) entry which is preliminary data.</text>
</comment>
<dbReference type="AlphaFoldDB" id="A0A2N3V1D5"/>
<name>A0A2N3V1D5_9BACT</name>
<sequence>MKQPHILKVIAFLSLSLCFFSCDKEVEVAQPVEVIVPLQVGNEWVYKVIDYSSDGDVLSTTSFRREVVKDTLIGKQTWYILNNGMIVRNDKDGYVHYRKDAREQYITYPSPDMSGIAYGYQYPSYTLWIFHRRTTGQVSIPDSPHASQAIEFSFERQTEQKASSFLSTTWVKEYVSPEIGMIRTDWFYADSDKLMKRYELVSYRVQ</sequence>
<evidence type="ECO:0000313" key="1">
    <source>
        <dbReference type="EMBL" id="PKV75427.1"/>
    </source>
</evidence>
<accession>A0A2N3V1D5</accession>
<gene>
    <name evidence="1" type="ORF">BD749_0369</name>
</gene>
<dbReference type="RefSeq" id="WP_101442666.1">
    <property type="nucleotide sequence ID" value="NZ_PJMU01000001.1"/>
</dbReference>
<reference evidence="1 2" key="1">
    <citation type="submission" date="2017-12" db="EMBL/GenBank/DDBJ databases">
        <title>Genomic Encyclopedia of Type Strains, Phase III (KMG-III): the genomes of soil and plant-associated and newly described type strains.</title>
        <authorList>
            <person name="Whitman W."/>
        </authorList>
    </citation>
    <scope>NUCLEOTIDE SEQUENCE [LARGE SCALE GENOMIC DNA]</scope>
    <source>
        <strain evidence="1 2">LP43</strain>
    </source>
</reference>
<dbReference type="OrthoDB" id="850184at2"/>
<keyword evidence="2" id="KW-1185">Reference proteome</keyword>
<dbReference type="EMBL" id="PJMU01000001">
    <property type="protein sequence ID" value="PKV75427.1"/>
    <property type="molecule type" value="Genomic_DNA"/>
</dbReference>